<proteinExistence type="predicted"/>
<accession>A0AAN8VZD1</accession>
<evidence type="ECO:0000259" key="1">
    <source>
        <dbReference type="PROSITE" id="PS51806"/>
    </source>
</evidence>
<protein>
    <submittedName>
        <fullName evidence="2">Transcription factor TGA like domain</fullName>
    </submittedName>
</protein>
<evidence type="ECO:0000313" key="3">
    <source>
        <dbReference type="Proteomes" id="UP001370490"/>
    </source>
</evidence>
<gene>
    <name evidence="2" type="ORF">RJ641_028522</name>
</gene>
<dbReference type="AlphaFoldDB" id="A0AAN8VZD1"/>
<dbReference type="GO" id="GO:0043565">
    <property type="term" value="F:sequence-specific DNA binding"/>
    <property type="evidence" value="ECO:0007669"/>
    <property type="project" value="InterPro"/>
</dbReference>
<dbReference type="EMBL" id="JBAMMX010000004">
    <property type="protein sequence ID" value="KAK6943145.1"/>
    <property type="molecule type" value="Genomic_DNA"/>
</dbReference>
<dbReference type="PANTHER" id="PTHR46354:SF13">
    <property type="entry name" value="PROTEIN DOG1-LIKE 4"/>
    <property type="match status" value="1"/>
</dbReference>
<dbReference type="PANTHER" id="PTHR46354">
    <property type="entry name" value="DOG1 DOMAIN-CONTAINING PROTEIN"/>
    <property type="match status" value="1"/>
</dbReference>
<keyword evidence="3" id="KW-1185">Reference proteome</keyword>
<dbReference type="PROSITE" id="PS51806">
    <property type="entry name" value="DOG1"/>
    <property type="match status" value="1"/>
</dbReference>
<dbReference type="Proteomes" id="UP001370490">
    <property type="component" value="Unassembled WGS sequence"/>
</dbReference>
<dbReference type="GO" id="GO:0006351">
    <property type="term" value="P:DNA-templated transcription"/>
    <property type="evidence" value="ECO:0007669"/>
    <property type="project" value="InterPro"/>
</dbReference>
<dbReference type="Pfam" id="PF14144">
    <property type="entry name" value="DOG1"/>
    <property type="match status" value="1"/>
</dbReference>
<feature type="domain" description="DOG1" evidence="1">
    <location>
        <begin position="19"/>
        <end position="237"/>
    </location>
</feature>
<comment type="caution">
    <text evidence="2">The sequence shown here is derived from an EMBL/GenBank/DDBJ whole genome shotgun (WGS) entry which is preliminary data.</text>
</comment>
<evidence type="ECO:0000313" key="2">
    <source>
        <dbReference type="EMBL" id="KAK6943145.1"/>
    </source>
</evidence>
<dbReference type="InterPro" id="IPR025422">
    <property type="entry name" value="TGA_domain"/>
</dbReference>
<dbReference type="InterPro" id="IPR051886">
    <property type="entry name" value="Seed_Dev/Stress_Resp_Reg"/>
</dbReference>
<reference evidence="2 3" key="1">
    <citation type="submission" date="2023-12" db="EMBL/GenBank/DDBJ databases">
        <title>A high-quality genome assembly for Dillenia turbinata (Dilleniales).</title>
        <authorList>
            <person name="Chanderbali A."/>
        </authorList>
    </citation>
    <scope>NUCLEOTIDE SEQUENCE [LARGE SCALE GENOMIC DNA]</scope>
    <source>
        <strain evidence="2">LSX21</strain>
        <tissue evidence="2">Leaf</tissue>
    </source>
</reference>
<name>A0AAN8VZD1_9MAGN</name>
<sequence length="240" mass="26759">MATGSTNGTLSASTSGSNAGTFETFLESWLVRQEHYLDELLSAQRASDDPSDDYLRDLNARVLSHYQQYYEEKSKAAQCDVFSVFSPPWFTPLEHAFLWIAGFKPSLAFRLVAEVVFDLSEEQIRRITGLKEETRIEERPLDDELARIQESLAAPPLLAAARRAGRGEEGAAANFNFVMGPLRTAMTTLVGNADSLRTSTSARVVEILTPPQSVRFLAAATLLQVRIRFWGLKIEAERRS</sequence>
<organism evidence="2 3">
    <name type="scientific">Dillenia turbinata</name>
    <dbReference type="NCBI Taxonomy" id="194707"/>
    <lineage>
        <taxon>Eukaryota</taxon>
        <taxon>Viridiplantae</taxon>
        <taxon>Streptophyta</taxon>
        <taxon>Embryophyta</taxon>
        <taxon>Tracheophyta</taxon>
        <taxon>Spermatophyta</taxon>
        <taxon>Magnoliopsida</taxon>
        <taxon>eudicotyledons</taxon>
        <taxon>Gunneridae</taxon>
        <taxon>Pentapetalae</taxon>
        <taxon>Dilleniales</taxon>
        <taxon>Dilleniaceae</taxon>
        <taxon>Dillenia</taxon>
    </lineage>
</organism>